<dbReference type="EMBL" id="UINC01089716">
    <property type="protein sequence ID" value="SVC41039.1"/>
    <property type="molecule type" value="Genomic_DNA"/>
</dbReference>
<dbReference type="AlphaFoldDB" id="A0A382LWA3"/>
<sequence>MPKQMDPSQKKMLIHLTKQDAKNKIEIKSLEKRFTTFTKFNKKNIEILHKKIDKLEKKLGMEKPKRKTNIPQKYVDDVNEFLRMKRKK</sequence>
<organism evidence="1">
    <name type="scientific">marine metagenome</name>
    <dbReference type="NCBI Taxonomy" id="408172"/>
    <lineage>
        <taxon>unclassified sequences</taxon>
        <taxon>metagenomes</taxon>
        <taxon>ecological metagenomes</taxon>
    </lineage>
</organism>
<reference evidence="1" key="1">
    <citation type="submission" date="2018-05" db="EMBL/GenBank/DDBJ databases">
        <authorList>
            <person name="Lanie J.A."/>
            <person name="Ng W.-L."/>
            <person name="Kazmierczak K.M."/>
            <person name="Andrzejewski T.M."/>
            <person name="Davidsen T.M."/>
            <person name="Wayne K.J."/>
            <person name="Tettelin H."/>
            <person name="Glass J.I."/>
            <person name="Rusch D."/>
            <person name="Podicherti R."/>
            <person name="Tsui H.-C.T."/>
            <person name="Winkler M.E."/>
        </authorList>
    </citation>
    <scope>NUCLEOTIDE SEQUENCE</scope>
</reference>
<protein>
    <submittedName>
        <fullName evidence="1">Uncharacterized protein</fullName>
    </submittedName>
</protein>
<name>A0A382LWA3_9ZZZZ</name>
<evidence type="ECO:0000313" key="1">
    <source>
        <dbReference type="EMBL" id="SVC41039.1"/>
    </source>
</evidence>
<gene>
    <name evidence="1" type="ORF">METZ01_LOCUS293893</name>
</gene>
<proteinExistence type="predicted"/>
<accession>A0A382LWA3</accession>